<feature type="region of interest" description="Disordered" evidence="2">
    <location>
        <begin position="425"/>
        <end position="446"/>
    </location>
</feature>
<evidence type="ECO:0000256" key="2">
    <source>
        <dbReference type="SAM" id="MobiDB-lite"/>
    </source>
</evidence>
<accession>A0AAJ6YI14</accession>
<dbReference type="KEGG" id="csol:105362672"/>
<dbReference type="PANTHER" id="PTHR22774:SF11">
    <property type="entry name" value="CHOREIN N-TERMINAL DOMAIN-CONTAINING PROTEIN"/>
    <property type="match status" value="1"/>
</dbReference>
<evidence type="ECO:0000313" key="4">
    <source>
        <dbReference type="RefSeq" id="XP_011498457.1"/>
    </source>
</evidence>
<dbReference type="Proteomes" id="UP000695007">
    <property type="component" value="Unplaced"/>
</dbReference>
<dbReference type="InterPro" id="IPR026728">
    <property type="entry name" value="BLTP3A/B"/>
</dbReference>
<feature type="coiled-coil region" evidence="1">
    <location>
        <begin position="1285"/>
        <end position="1357"/>
    </location>
</feature>
<evidence type="ECO:0000256" key="1">
    <source>
        <dbReference type="SAM" id="Coils"/>
    </source>
</evidence>
<dbReference type="Pfam" id="PF24917">
    <property type="entry name" value="BLTP3A_B"/>
    <property type="match status" value="3"/>
</dbReference>
<feature type="region of interest" description="Disordered" evidence="2">
    <location>
        <begin position="911"/>
        <end position="935"/>
    </location>
</feature>
<evidence type="ECO:0000313" key="3">
    <source>
        <dbReference type="Proteomes" id="UP000695007"/>
    </source>
</evidence>
<proteinExistence type="predicted"/>
<protein>
    <submittedName>
        <fullName evidence="4">UHRF1-binding protein 1-like</fullName>
    </submittedName>
</protein>
<sequence length="1391" mass="157719">MVSIIKNQLLKHLSRFTKNLSADKINLSTFKGEGELTNLELDETVLTDLLELPSWLRLTSAWCNKVTFRIQWTKLKNVPIFLSLDEVHIEVETCEDLRDVSSSQGLSSNTGPTKYSYIHKIIDGITVSVNTVRVTFKSPAFIAKVQMSRIIVESKSPTWQRCDLRTTRVKDPDRGQLLIFKELEWQTVRIEAQSTNDNDISPLRLLTNQARCRVTIKKRLSDCFVMGSRLVIILDDLLWVLTDSQLKAALHFIDSLGGLIERSTILERKTKAARKLEVLPEYQAQVSQQSRSKSQSNTVIAKIFSKYDVVETSYHFLSQRIDLHLCDDMGSGRSVHPELKEGGALQISLIKFQVDYYPYHLALADRKHWAVYKENTIPHGQWLQQSLNAFRGQFMDLIDSGRTQNSPLTKIEGNVGAGNFKESDKIFNNQNQNSDSQEQKKSMQYPSGNPVKNYVLEQLAKLMTTCIVIRIDDFTLYKVTTSSRKVIPKEFIRGDRERFCLPENVNILHAEFTYYYYPGDLNFPLPPPKFYVQLNPIQINFDVCSCLWFNSFLLNLYHSLLNNNSNMASASSNFMYFDVKIEAILPRIIFESLEDYPNQKDRPKSLHMQTSRATITNVRSSESSSRADLAQCLNAFQMGQMFFGSEFPNKSGDFHVITNKFFEHCAGTDCIRSLPPNFSSNSINEMVRQLTRELLWTEAKDVWCCNMEPVWGDFFGARAVGSNRPVPFLDAFPLTLWVHMNNSKSENSSDTANIHGLAYISNLISVQINHYQYLFLLRLFELVSELSTYMSIDSNKILKVESGGSLIIGALIPQIEVTFIMPSQTPGKENSGADLESIVPDSSSIIDDIGGSSNFCQHTITARMEYSNKRNNTSNDAVTFQDDITPINSMDFTDFSGNAAHQNILIFKQQNGSERDEQKVIPSSAMEKSWPRKTLEEKPKLAKADSVSGIIPNNFNVNLSSMKKGFSNLMTSLDSALKPSPDDASDTISMQSDVSSDSENDIVVSFEDHEKMDAVFNVDNSIIAVEEASEVVEETPDTQSEKSMDSVCKRKDLVSMTTFKLSKVEVIQQSLGFSSAIKIQVCNVDNEECSSIPWDEFQTKFTSRSRGWVELPSDSDCRSRIKLRLDHCLRNQEDMKNLSEISQIISSGGDILSLQDPNKVTDTDHIANSINFDNKEVILNLFEDKIEVKVANIPFTIAMSSVTGLSDLIEDEIIHKPIPLEILIENITLHLNEDRPPNNITSPGPIPIDLNISKLKITRNISRVFHIEPVVNALKESKDRAATFNEDITQHIKLMEQEMSILKEMNQQLQSDNEELRRRFVTMERLSEENSKLRRTKEELRSSLNVAQEDISVLLKEKKILQGSVIDLQTQLSSNTGFGTSNRGSMWLNKR</sequence>
<gene>
    <name evidence="4" type="primary">LOC105362672</name>
</gene>
<keyword evidence="3" id="KW-1185">Reference proteome</keyword>
<reference evidence="4" key="1">
    <citation type="submission" date="2025-08" db="UniProtKB">
        <authorList>
            <consortium name="RefSeq"/>
        </authorList>
    </citation>
    <scope>IDENTIFICATION</scope>
</reference>
<dbReference type="PANTHER" id="PTHR22774">
    <property type="entry name" value="CHOREIN N-TERMINAL DOMAIN-CONTAINING PROTEIN"/>
    <property type="match status" value="1"/>
</dbReference>
<keyword evidence="1" id="KW-0175">Coiled coil</keyword>
<name>A0AAJ6YI14_9HYME</name>
<dbReference type="RefSeq" id="XP_011498457.1">
    <property type="nucleotide sequence ID" value="XM_011500155.1"/>
</dbReference>
<organism evidence="3 4">
    <name type="scientific">Ceratosolen solmsi marchali</name>
    <dbReference type="NCBI Taxonomy" id="326594"/>
    <lineage>
        <taxon>Eukaryota</taxon>
        <taxon>Metazoa</taxon>
        <taxon>Ecdysozoa</taxon>
        <taxon>Arthropoda</taxon>
        <taxon>Hexapoda</taxon>
        <taxon>Insecta</taxon>
        <taxon>Pterygota</taxon>
        <taxon>Neoptera</taxon>
        <taxon>Endopterygota</taxon>
        <taxon>Hymenoptera</taxon>
        <taxon>Apocrita</taxon>
        <taxon>Proctotrupomorpha</taxon>
        <taxon>Chalcidoidea</taxon>
        <taxon>Agaonidae</taxon>
        <taxon>Agaoninae</taxon>
        <taxon>Ceratosolen</taxon>
    </lineage>
</organism>
<dbReference type="GeneID" id="105362672"/>